<proteinExistence type="predicted"/>
<sequence length="114" mass="12859">MPNVIRNRYAIAFRLPASLRFGLTHFKLFACGLFVLAGRLRQVASEGQEAESFSILIRNGRTVSVLRVLALPAHVIFRHLDRTLAVFDSLLKNVTRTILLDFGVFHEIRNALAL</sequence>
<reference evidence="1" key="1">
    <citation type="journal article" date="2015" name="Front. Microbiol.">
        <title>Combining genomic sequencing methods to explore viral diversity and reveal potential virus-host interactions.</title>
        <authorList>
            <person name="Chow C.E."/>
            <person name="Winget D.M."/>
            <person name="White R.A.III."/>
            <person name="Hallam S.J."/>
            <person name="Suttle C.A."/>
        </authorList>
    </citation>
    <scope>NUCLEOTIDE SEQUENCE</scope>
    <source>
        <strain evidence="1">Anoxic2_3</strain>
    </source>
</reference>
<protein>
    <submittedName>
        <fullName evidence="1">Uncharacterized protein</fullName>
    </submittedName>
</protein>
<dbReference type="EMBL" id="KR029587">
    <property type="protein sequence ID" value="AKH46876.1"/>
    <property type="molecule type" value="Genomic_DNA"/>
</dbReference>
<accession>A0A0F7L768</accession>
<organism evidence="1">
    <name type="scientific">uncultured marine virus</name>
    <dbReference type="NCBI Taxonomy" id="186617"/>
    <lineage>
        <taxon>Viruses</taxon>
        <taxon>environmental samples</taxon>
    </lineage>
</organism>
<evidence type="ECO:0000313" key="1">
    <source>
        <dbReference type="EMBL" id="AKH46876.1"/>
    </source>
</evidence>
<name>A0A0F7L768_9VIRU</name>
<reference evidence="1" key="2">
    <citation type="submission" date="2015-03" db="EMBL/GenBank/DDBJ databases">
        <authorList>
            <person name="Chow C.-E.T."/>
            <person name="Winget D.M."/>
            <person name="White R.A.III."/>
            <person name="Hallam S.J."/>
            <person name="Suttle C.A."/>
        </authorList>
    </citation>
    <scope>NUCLEOTIDE SEQUENCE</scope>
    <source>
        <strain evidence="1">Anoxic2_3</strain>
    </source>
</reference>